<dbReference type="Pfam" id="PF13977">
    <property type="entry name" value="TetR_C_6"/>
    <property type="match status" value="1"/>
</dbReference>
<dbReference type="InterPro" id="IPR050109">
    <property type="entry name" value="HTH-type_TetR-like_transc_reg"/>
</dbReference>
<accession>A0ABV4CJX1</accession>
<evidence type="ECO:0000259" key="6">
    <source>
        <dbReference type="PROSITE" id="PS50977"/>
    </source>
</evidence>
<keyword evidence="4" id="KW-0804">Transcription</keyword>
<feature type="DNA-binding region" description="H-T-H motif" evidence="5">
    <location>
        <begin position="31"/>
        <end position="50"/>
    </location>
</feature>
<comment type="caution">
    <text evidence="7">The sequence shown here is derived from an EMBL/GenBank/DDBJ whole genome shotgun (WGS) entry which is preliminary data.</text>
</comment>
<dbReference type="PANTHER" id="PTHR30055:SF234">
    <property type="entry name" value="HTH-TYPE TRANSCRIPTIONAL REGULATOR BETI"/>
    <property type="match status" value="1"/>
</dbReference>
<dbReference type="Pfam" id="PF00440">
    <property type="entry name" value="TetR_N"/>
    <property type="match status" value="1"/>
</dbReference>
<feature type="domain" description="HTH tetR-type" evidence="6">
    <location>
        <begin position="8"/>
        <end position="68"/>
    </location>
</feature>
<name>A0ABV4CJX1_9PSEU</name>
<keyword evidence="1" id="KW-0678">Repressor</keyword>
<dbReference type="Proteomes" id="UP001564626">
    <property type="component" value="Unassembled WGS sequence"/>
</dbReference>
<dbReference type="SUPFAM" id="SSF48498">
    <property type="entry name" value="Tetracyclin repressor-like, C-terminal domain"/>
    <property type="match status" value="1"/>
</dbReference>
<gene>
    <name evidence="7" type="ORF">AB8O55_18505</name>
</gene>
<dbReference type="InterPro" id="IPR023772">
    <property type="entry name" value="DNA-bd_HTH_TetR-type_CS"/>
</dbReference>
<dbReference type="EMBL" id="JBGEHV010000036">
    <property type="protein sequence ID" value="MEY8041400.1"/>
    <property type="molecule type" value="Genomic_DNA"/>
</dbReference>
<dbReference type="PROSITE" id="PS50977">
    <property type="entry name" value="HTH_TETR_2"/>
    <property type="match status" value="1"/>
</dbReference>
<evidence type="ECO:0000313" key="8">
    <source>
        <dbReference type="Proteomes" id="UP001564626"/>
    </source>
</evidence>
<dbReference type="Gene3D" id="1.10.357.10">
    <property type="entry name" value="Tetracycline Repressor, domain 2"/>
    <property type="match status" value="1"/>
</dbReference>
<evidence type="ECO:0000256" key="3">
    <source>
        <dbReference type="ARBA" id="ARBA00023125"/>
    </source>
</evidence>
<keyword evidence="8" id="KW-1185">Reference proteome</keyword>
<dbReference type="InterPro" id="IPR001647">
    <property type="entry name" value="HTH_TetR"/>
</dbReference>
<dbReference type="PROSITE" id="PS01081">
    <property type="entry name" value="HTH_TETR_1"/>
    <property type="match status" value="1"/>
</dbReference>
<protein>
    <submittedName>
        <fullName evidence="7">TetR/AcrR family transcriptional regulator</fullName>
    </submittedName>
</protein>
<reference evidence="7 8" key="1">
    <citation type="submission" date="2024-08" db="EMBL/GenBank/DDBJ databases">
        <title>Genome mining of Saccharopolyspora cebuensis PGLac3 from Nigerian medicinal plant.</title>
        <authorList>
            <person name="Ezeobiora C.E."/>
            <person name="Igbokwe N.H."/>
            <person name="Amin D.H."/>
            <person name="Mendie U.E."/>
        </authorList>
    </citation>
    <scope>NUCLEOTIDE SEQUENCE [LARGE SCALE GENOMIC DNA]</scope>
    <source>
        <strain evidence="7 8">PGLac3</strain>
    </source>
</reference>
<dbReference type="PRINTS" id="PR00455">
    <property type="entry name" value="HTHTETR"/>
</dbReference>
<sequence length="199" mass="21460">MPKQIRDEQRRQDLVEAARRLVAAHGLRATTLRAVAAEAGVTTGAVTHYFEDKGAVLDAVLRHNNALALARTEKAVGRLRGLTAAHRHALALLPTGAEGMAIWRVWLAFWVEADAPSGLTTGWDEWRRSLGALLAQAVADGELPGTTDLRYEAERIGTLIAGIGLVYGTARTSRQGPSRRGKRLLDDHFTALTAMAPAP</sequence>
<evidence type="ECO:0000256" key="5">
    <source>
        <dbReference type="PROSITE-ProRule" id="PRU00335"/>
    </source>
</evidence>
<dbReference type="InterPro" id="IPR036271">
    <property type="entry name" value="Tet_transcr_reg_TetR-rel_C_sf"/>
</dbReference>
<keyword evidence="3 5" id="KW-0238">DNA-binding</keyword>
<evidence type="ECO:0000256" key="1">
    <source>
        <dbReference type="ARBA" id="ARBA00022491"/>
    </source>
</evidence>
<evidence type="ECO:0000256" key="4">
    <source>
        <dbReference type="ARBA" id="ARBA00023163"/>
    </source>
</evidence>
<dbReference type="InterPro" id="IPR039538">
    <property type="entry name" value="BetI_C"/>
</dbReference>
<dbReference type="InterPro" id="IPR009057">
    <property type="entry name" value="Homeodomain-like_sf"/>
</dbReference>
<dbReference type="SUPFAM" id="SSF46689">
    <property type="entry name" value="Homeodomain-like"/>
    <property type="match status" value="1"/>
</dbReference>
<dbReference type="RefSeq" id="WP_345365710.1">
    <property type="nucleotide sequence ID" value="NZ_BAABII010000016.1"/>
</dbReference>
<proteinExistence type="predicted"/>
<dbReference type="PANTHER" id="PTHR30055">
    <property type="entry name" value="HTH-TYPE TRANSCRIPTIONAL REGULATOR RUTR"/>
    <property type="match status" value="1"/>
</dbReference>
<keyword evidence="2" id="KW-0805">Transcription regulation</keyword>
<evidence type="ECO:0000256" key="2">
    <source>
        <dbReference type="ARBA" id="ARBA00023015"/>
    </source>
</evidence>
<organism evidence="7 8">
    <name type="scientific">Saccharopolyspora cebuensis</name>
    <dbReference type="NCBI Taxonomy" id="418759"/>
    <lineage>
        <taxon>Bacteria</taxon>
        <taxon>Bacillati</taxon>
        <taxon>Actinomycetota</taxon>
        <taxon>Actinomycetes</taxon>
        <taxon>Pseudonocardiales</taxon>
        <taxon>Pseudonocardiaceae</taxon>
        <taxon>Saccharopolyspora</taxon>
    </lineage>
</organism>
<evidence type="ECO:0000313" key="7">
    <source>
        <dbReference type="EMBL" id="MEY8041400.1"/>
    </source>
</evidence>